<dbReference type="Gene3D" id="3.40.50.300">
    <property type="entry name" value="P-loop containing nucleotide triphosphate hydrolases"/>
    <property type="match status" value="1"/>
</dbReference>
<protein>
    <recommendedName>
        <fullName evidence="3">Helicase C-terminal domain-containing protein</fullName>
    </recommendedName>
</protein>
<dbReference type="InterPro" id="IPR027417">
    <property type="entry name" value="P-loop_NTPase"/>
</dbReference>
<feature type="domain" description="Helicase C-terminal" evidence="3">
    <location>
        <begin position="35"/>
        <end position="104"/>
    </location>
</feature>
<dbReference type="PROSITE" id="PS51194">
    <property type="entry name" value="HELICASE_CTER"/>
    <property type="match status" value="1"/>
</dbReference>
<evidence type="ECO:0000259" key="3">
    <source>
        <dbReference type="PROSITE" id="PS51194"/>
    </source>
</evidence>
<dbReference type="OrthoDB" id="196131at2759"/>
<keyword evidence="2" id="KW-1133">Transmembrane helix</keyword>
<comment type="caution">
    <text evidence="4">The sequence shown here is derived from an EMBL/GenBank/DDBJ whole genome shotgun (WGS) entry which is preliminary data.</text>
</comment>
<dbReference type="Proteomes" id="UP000029665">
    <property type="component" value="Unassembled WGS sequence"/>
</dbReference>
<dbReference type="HOGENOM" id="CLU_146898_0_0_1"/>
<feature type="transmembrane region" description="Helical" evidence="2">
    <location>
        <begin position="12"/>
        <end position="31"/>
    </location>
</feature>
<proteinExistence type="predicted"/>
<accession>A0A060SS19</accession>
<gene>
    <name evidence="4" type="ORF">BN946_scf184705.g5</name>
</gene>
<keyword evidence="5" id="KW-1185">Reference proteome</keyword>
<dbReference type="SUPFAM" id="SSF52540">
    <property type="entry name" value="P-loop containing nucleoside triphosphate hydrolases"/>
    <property type="match status" value="1"/>
</dbReference>
<keyword evidence="2" id="KW-0812">Transmembrane</keyword>
<dbReference type="STRING" id="5643.A0A060SS19"/>
<dbReference type="InterPro" id="IPR001650">
    <property type="entry name" value="Helicase_C-like"/>
</dbReference>
<dbReference type="AlphaFoldDB" id="A0A060SS19"/>
<evidence type="ECO:0000313" key="5">
    <source>
        <dbReference type="Proteomes" id="UP000029665"/>
    </source>
</evidence>
<dbReference type="PANTHER" id="PTHR47958">
    <property type="entry name" value="ATP-DEPENDENT RNA HELICASE DBP3"/>
    <property type="match status" value="1"/>
</dbReference>
<dbReference type="EMBL" id="CCBP010000445">
    <property type="protein sequence ID" value="CDO77180.1"/>
    <property type="molecule type" value="Genomic_DNA"/>
</dbReference>
<sequence>MYEPWLDCVCLRLDRACSLAILFSLVGLLVFPRTDVKDVRYVINYDFPNNCEDYIHRIGRTGRAGMTGTSYTYFTTDNAKQARELIGILKEANAQVPPQLEEMAMYSGGGGGRSRYGGGGRGRGGGGRGGGGYGGGRDSGYGGRGDRW</sequence>
<dbReference type="OMA" id="LRWAHLY"/>
<evidence type="ECO:0000313" key="4">
    <source>
        <dbReference type="EMBL" id="CDO77180.1"/>
    </source>
</evidence>
<evidence type="ECO:0000256" key="1">
    <source>
        <dbReference type="SAM" id="MobiDB-lite"/>
    </source>
</evidence>
<evidence type="ECO:0000256" key="2">
    <source>
        <dbReference type="SAM" id="Phobius"/>
    </source>
</evidence>
<dbReference type="Pfam" id="PF00271">
    <property type="entry name" value="Helicase_C"/>
    <property type="match status" value="1"/>
</dbReference>
<keyword evidence="2" id="KW-0472">Membrane</keyword>
<feature type="region of interest" description="Disordered" evidence="1">
    <location>
        <begin position="114"/>
        <end position="148"/>
    </location>
</feature>
<reference evidence="4" key="1">
    <citation type="submission" date="2014-01" db="EMBL/GenBank/DDBJ databases">
        <title>The genome of the white-rot fungus Pycnoporus cinnabarinus: a basidiomycete model with a versatile arsenal for lignocellulosic biomass breakdown.</title>
        <authorList>
            <person name="Levasseur A."/>
            <person name="Lomascolo A."/>
            <person name="Ruiz-Duenas F.J."/>
            <person name="Uzan E."/>
            <person name="Piumi F."/>
            <person name="Kues U."/>
            <person name="Ram A.F.J."/>
            <person name="Murat C."/>
            <person name="Haon M."/>
            <person name="Benoit I."/>
            <person name="Arfi Y."/>
            <person name="Chevret D."/>
            <person name="Drula E."/>
            <person name="Kwon M.J."/>
            <person name="Gouret P."/>
            <person name="Lesage-Meessen L."/>
            <person name="Lombard V."/>
            <person name="Mariette J."/>
            <person name="Noirot C."/>
            <person name="Park J."/>
            <person name="Patyshakuliyeva A."/>
            <person name="Wieneger R.A.B."/>
            <person name="Wosten H.A.B."/>
            <person name="Martin F."/>
            <person name="Coutinho P.M."/>
            <person name="de Vries R."/>
            <person name="Martinez A.T."/>
            <person name="Klopp C."/>
            <person name="Pontarotti P."/>
            <person name="Henrissat B."/>
            <person name="Record E."/>
        </authorList>
    </citation>
    <scope>NUCLEOTIDE SEQUENCE [LARGE SCALE GENOMIC DNA]</scope>
    <source>
        <strain evidence="4">BRFM137</strain>
    </source>
</reference>
<name>A0A060SS19_PYCCI</name>
<organism evidence="4 5">
    <name type="scientific">Pycnoporus cinnabarinus</name>
    <name type="common">Cinnabar-red polypore</name>
    <name type="synonym">Trametes cinnabarina</name>
    <dbReference type="NCBI Taxonomy" id="5643"/>
    <lineage>
        <taxon>Eukaryota</taxon>
        <taxon>Fungi</taxon>
        <taxon>Dikarya</taxon>
        <taxon>Basidiomycota</taxon>
        <taxon>Agaricomycotina</taxon>
        <taxon>Agaricomycetes</taxon>
        <taxon>Polyporales</taxon>
        <taxon>Polyporaceae</taxon>
        <taxon>Trametes</taxon>
    </lineage>
</organism>